<evidence type="ECO:0000313" key="2">
    <source>
        <dbReference type="Proteomes" id="UP000789524"/>
    </source>
</evidence>
<name>A0A8J2W2T8_9NEOP</name>
<dbReference type="AlphaFoldDB" id="A0A8J2W2T8"/>
<dbReference type="EMBL" id="CAKASE010000074">
    <property type="protein sequence ID" value="CAG9576279.1"/>
    <property type="molecule type" value="Genomic_DNA"/>
</dbReference>
<accession>A0A8J2W2T8</accession>
<reference evidence="1" key="1">
    <citation type="submission" date="2021-09" db="EMBL/GenBank/DDBJ databases">
        <authorList>
            <person name="Martin H S."/>
        </authorList>
    </citation>
    <scope>NUCLEOTIDE SEQUENCE</scope>
</reference>
<evidence type="ECO:0000313" key="1">
    <source>
        <dbReference type="EMBL" id="CAG9576279.1"/>
    </source>
</evidence>
<sequence>MDDALGLNKIVEDKQSNQNWRLSNEGEPSRIDFADGLNRLQVIPQNIADFDLLAESMTAPPVAHIIFSRSEDKLITFQCFIQALLSEWKTLKPWCAACIILLAAVVEAFTSDTYIRSQAPRELSRHITEKIEKSSYKLEIIYEESRQGVSFAAFKLD</sequence>
<dbReference type="Proteomes" id="UP000789524">
    <property type="component" value="Unassembled WGS sequence"/>
</dbReference>
<comment type="caution">
    <text evidence="1">The sequence shown here is derived from an EMBL/GenBank/DDBJ whole genome shotgun (WGS) entry which is preliminary data.</text>
</comment>
<keyword evidence="2" id="KW-1185">Reference proteome</keyword>
<organism evidence="1 2">
    <name type="scientific">Danaus chrysippus</name>
    <name type="common">African queen</name>
    <dbReference type="NCBI Taxonomy" id="151541"/>
    <lineage>
        <taxon>Eukaryota</taxon>
        <taxon>Metazoa</taxon>
        <taxon>Ecdysozoa</taxon>
        <taxon>Arthropoda</taxon>
        <taxon>Hexapoda</taxon>
        <taxon>Insecta</taxon>
        <taxon>Pterygota</taxon>
        <taxon>Neoptera</taxon>
        <taxon>Endopterygota</taxon>
        <taxon>Lepidoptera</taxon>
        <taxon>Glossata</taxon>
        <taxon>Ditrysia</taxon>
        <taxon>Papilionoidea</taxon>
        <taxon>Nymphalidae</taxon>
        <taxon>Danainae</taxon>
        <taxon>Danaini</taxon>
        <taxon>Danaina</taxon>
        <taxon>Danaus</taxon>
        <taxon>Anosia</taxon>
    </lineage>
</organism>
<gene>
    <name evidence="1" type="ORF">DCHRY22_LOCUS11987</name>
</gene>
<protein>
    <submittedName>
        <fullName evidence="1">(African queen) hypothetical protein</fullName>
    </submittedName>
</protein>
<proteinExistence type="predicted"/>
<dbReference type="OrthoDB" id="7470116at2759"/>